<name>A0A382PIK6_9ZZZZ</name>
<dbReference type="AlphaFoldDB" id="A0A382PIK6"/>
<gene>
    <name evidence="1" type="ORF">METZ01_LOCUS324625</name>
</gene>
<reference evidence="1" key="1">
    <citation type="submission" date="2018-05" db="EMBL/GenBank/DDBJ databases">
        <authorList>
            <person name="Lanie J.A."/>
            <person name="Ng W.-L."/>
            <person name="Kazmierczak K.M."/>
            <person name="Andrzejewski T.M."/>
            <person name="Davidsen T.M."/>
            <person name="Wayne K.J."/>
            <person name="Tettelin H."/>
            <person name="Glass J.I."/>
            <person name="Rusch D."/>
            <person name="Podicherti R."/>
            <person name="Tsui H.-C.T."/>
            <person name="Winkler M.E."/>
        </authorList>
    </citation>
    <scope>NUCLEOTIDE SEQUENCE</scope>
</reference>
<accession>A0A382PIK6</accession>
<evidence type="ECO:0000313" key="1">
    <source>
        <dbReference type="EMBL" id="SVC71771.1"/>
    </source>
</evidence>
<protein>
    <submittedName>
        <fullName evidence="1">Uncharacterized protein</fullName>
    </submittedName>
</protein>
<sequence length="289" mass="32707">MLSLEGSKERYWQGFHTLRRLLERKPKLRRHQPLTSIDPTRYEHLEPLMEIAELVQHFSDDMIASLSDEAEAGAVCKELARLSDHLRRVGGGVEGEFGQASRGVEEVLHKASEIRFDCAGIVRREGHPDERCLELAARTIAHDVDQLLAGWAGRSLSLTGMLWFIAARALLDFFFTYERGKSRDGDFTDEILAADFLDSGEWRHIAERMTLPASFDDVRAAATGLSATIRYSNRTYARAISREEESPLPSAEVHDFLISTAAEWGQRLKPDRRAWFGTDWPTGLGNRHT</sequence>
<organism evidence="1">
    <name type="scientific">marine metagenome</name>
    <dbReference type="NCBI Taxonomy" id="408172"/>
    <lineage>
        <taxon>unclassified sequences</taxon>
        <taxon>metagenomes</taxon>
        <taxon>ecological metagenomes</taxon>
    </lineage>
</organism>
<proteinExistence type="predicted"/>
<dbReference type="EMBL" id="UINC01106835">
    <property type="protein sequence ID" value="SVC71771.1"/>
    <property type="molecule type" value="Genomic_DNA"/>
</dbReference>